<evidence type="ECO:0000313" key="3">
    <source>
        <dbReference type="EMBL" id="CAL1158817.1"/>
    </source>
</evidence>
<sequence>MSDQRVDRLAEKVDQLSSQVADLAGAVQALSLAVATQVQGQSVISGPPCTSYQVVSSAASAASEPVQTSERSFSSNGEYNSLAAEIPSVPDFCVSLCGSLRGGSLSFRERAARAWESGWWARFTLAGRISKPRPSKACDVRNTIYVVLKAEGYTCPLYVSSKSLRLGCRSHLAERTFAMELSGVNAIQEGFQEVYQLAWPVEAGGEDAHLSLCMVIMKREGGVLLAVPSGFIPPEALQLASSHDGGALLGPHTVLSVPGVLLDGDVSHTTGEDLDVQVVDASLAILDGLSHLPDGGVEEDAAIIAFSTEFQVVPDPATLLRFAKEWLAVAGPGRSVFYSAVEEFEQADPQNAAAKEGKAKAPKAKAAEKAKRASAQQVAEQIQHLSKMMPIITTALTSIQEEQKRLQQVVEGAAMSPPPRPTQVPVSMSMQQFAKLMGPPPKVRGTALASPPPKKAQMPAASMNLDVAGQEEGQQVEEEEALGRGDSLALAVLEQSRALTSLVTHIQAGGDPLLDHHLTGVSSTTKGAQGREKLQQELAARSGGFCLAVAQNAFKRLRPASKVPSTLEEISATDFSMLTYLERFGGYGNSRDLGLMQYALSFVLDCAIRGDLDGVREHAALMAVGLEQAAQDQGRWDLGFQLMLLEDPPTQMWSYRGGASQLGRVRAFSPLCPQKWATIALAYAKEIDFIQARRVDLQKRPPAQPPAAVPASPKKKWGGGKSKAKGTGGGSTPQSAEAEQA</sequence>
<dbReference type="OrthoDB" id="423437at2759"/>
<keyword evidence="4" id="KW-1185">Reference proteome</keyword>
<dbReference type="EMBL" id="CAMXCT020003624">
    <property type="protein sequence ID" value="CAL1158817.1"/>
    <property type="molecule type" value="Genomic_DNA"/>
</dbReference>
<comment type="caution">
    <text evidence="2">The sequence shown here is derived from an EMBL/GenBank/DDBJ whole genome shotgun (WGS) entry which is preliminary data.</text>
</comment>
<name>A0A9P1GA73_9DINO</name>
<feature type="region of interest" description="Disordered" evidence="1">
    <location>
        <begin position="697"/>
        <end position="741"/>
    </location>
</feature>
<reference evidence="2" key="1">
    <citation type="submission" date="2022-10" db="EMBL/GenBank/DDBJ databases">
        <authorList>
            <person name="Chen Y."/>
            <person name="Dougan E. K."/>
            <person name="Chan C."/>
            <person name="Rhodes N."/>
            <person name="Thang M."/>
        </authorList>
    </citation>
    <scope>NUCLEOTIDE SEQUENCE</scope>
</reference>
<evidence type="ECO:0000256" key="1">
    <source>
        <dbReference type="SAM" id="MobiDB-lite"/>
    </source>
</evidence>
<proteinExistence type="predicted"/>
<evidence type="ECO:0000313" key="2">
    <source>
        <dbReference type="EMBL" id="CAI4005442.1"/>
    </source>
</evidence>
<dbReference type="Proteomes" id="UP001152797">
    <property type="component" value="Unassembled WGS sequence"/>
</dbReference>
<dbReference type="AlphaFoldDB" id="A0A9P1GA73"/>
<reference evidence="3" key="2">
    <citation type="submission" date="2024-04" db="EMBL/GenBank/DDBJ databases">
        <authorList>
            <person name="Chen Y."/>
            <person name="Shah S."/>
            <person name="Dougan E. K."/>
            <person name="Thang M."/>
            <person name="Chan C."/>
        </authorList>
    </citation>
    <scope>NUCLEOTIDE SEQUENCE [LARGE SCALE GENOMIC DNA]</scope>
</reference>
<organism evidence="2">
    <name type="scientific">Cladocopium goreaui</name>
    <dbReference type="NCBI Taxonomy" id="2562237"/>
    <lineage>
        <taxon>Eukaryota</taxon>
        <taxon>Sar</taxon>
        <taxon>Alveolata</taxon>
        <taxon>Dinophyceae</taxon>
        <taxon>Suessiales</taxon>
        <taxon>Symbiodiniaceae</taxon>
        <taxon>Cladocopium</taxon>
    </lineage>
</organism>
<feature type="compositionally biased region" description="Basic residues" evidence="1">
    <location>
        <begin position="713"/>
        <end position="724"/>
    </location>
</feature>
<protein>
    <submittedName>
        <fullName evidence="2">Uncharacterized protein</fullName>
    </submittedName>
</protein>
<gene>
    <name evidence="2" type="ORF">C1SCF055_LOCUS31162</name>
</gene>
<dbReference type="EMBL" id="CAMXCT010003624">
    <property type="protein sequence ID" value="CAI4005442.1"/>
    <property type="molecule type" value="Genomic_DNA"/>
</dbReference>
<evidence type="ECO:0000313" key="4">
    <source>
        <dbReference type="Proteomes" id="UP001152797"/>
    </source>
</evidence>
<accession>A0A9P1GA73</accession>
<dbReference type="EMBL" id="CAMXCT030003624">
    <property type="protein sequence ID" value="CAL4792754.1"/>
    <property type="molecule type" value="Genomic_DNA"/>
</dbReference>